<gene>
    <name evidence="12" type="ORF">SNE40_023542</name>
</gene>
<dbReference type="PANTHER" id="PTHR10590:SF4">
    <property type="entry name" value="SOLUTE CARRIER FAMILY 28 MEMBER 3"/>
    <property type="match status" value="1"/>
</dbReference>
<feature type="transmembrane region" description="Helical" evidence="7">
    <location>
        <begin position="366"/>
        <end position="388"/>
    </location>
</feature>
<feature type="domain" description="Concentrative nucleoside transporter N-terminal" evidence="9">
    <location>
        <begin position="211"/>
        <end position="283"/>
    </location>
</feature>
<dbReference type="InterPro" id="IPR008276">
    <property type="entry name" value="C_nuclsd_transpt"/>
</dbReference>
<dbReference type="InterPro" id="IPR018270">
    <property type="entry name" value="C_nuclsd_transpt_met_bac"/>
</dbReference>
<dbReference type="AlphaFoldDB" id="A0AAN8FYP7"/>
<keyword evidence="6 7" id="KW-0472">Membrane</keyword>
<reference evidence="12 13" key="1">
    <citation type="submission" date="2024-01" db="EMBL/GenBank/DDBJ databases">
        <title>The genome of the rayed Mediterranean limpet Patella caerulea (Linnaeus, 1758).</title>
        <authorList>
            <person name="Anh-Thu Weber A."/>
            <person name="Halstead-Nussloch G."/>
        </authorList>
    </citation>
    <scope>NUCLEOTIDE SEQUENCE [LARGE SCALE GENOMIC DNA]</scope>
    <source>
        <strain evidence="12">AATW-2023a</strain>
        <tissue evidence="12">Whole specimen</tissue>
    </source>
</reference>
<evidence type="ECO:0000256" key="8">
    <source>
        <dbReference type="SAM" id="MobiDB-lite"/>
    </source>
</evidence>
<evidence type="ECO:0000259" key="10">
    <source>
        <dbReference type="Pfam" id="PF07662"/>
    </source>
</evidence>
<evidence type="ECO:0000256" key="7">
    <source>
        <dbReference type="RuleBase" id="RU362018"/>
    </source>
</evidence>
<dbReference type="InterPro" id="IPR011642">
    <property type="entry name" value="Gate_dom"/>
</dbReference>
<feature type="transmembrane region" description="Helical" evidence="7">
    <location>
        <begin position="235"/>
        <end position="252"/>
    </location>
</feature>
<organism evidence="12 13">
    <name type="scientific">Patella caerulea</name>
    <name type="common">Rayed Mediterranean limpet</name>
    <dbReference type="NCBI Taxonomy" id="87958"/>
    <lineage>
        <taxon>Eukaryota</taxon>
        <taxon>Metazoa</taxon>
        <taxon>Spiralia</taxon>
        <taxon>Lophotrochozoa</taxon>
        <taxon>Mollusca</taxon>
        <taxon>Gastropoda</taxon>
        <taxon>Patellogastropoda</taxon>
        <taxon>Patelloidea</taxon>
        <taxon>Patellidae</taxon>
        <taxon>Patella</taxon>
    </lineage>
</organism>
<dbReference type="Pfam" id="PF07662">
    <property type="entry name" value="Nucleos_tra2_C"/>
    <property type="match status" value="1"/>
</dbReference>
<keyword evidence="3" id="KW-1003">Cell membrane</keyword>
<feature type="transmembrane region" description="Helical" evidence="7">
    <location>
        <begin position="132"/>
        <end position="152"/>
    </location>
</feature>
<evidence type="ECO:0000256" key="4">
    <source>
        <dbReference type="ARBA" id="ARBA00022692"/>
    </source>
</evidence>
<keyword evidence="4 7" id="KW-0812">Transmembrane</keyword>
<comment type="caution">
    <text evidence="12">The sequence shown here is derived from an EMBL/GenBank/DDBJ whole genome shotgun (WGS) entry which is preliminary data.</text>
</comment>
<evidence type="ECO:0000259" key="11">
    <source>
        <dbReference type="Pfam" id="PF07670"/>
    </source>
</evidence>
<evidence type="ECO:0000256" key="2">
    <source>
        <dbReference type="ARBA" id="ARBA00009033"/>
    </source>
</evidence>
<dbReference type="Pfam" id="PF07670">
    <property type="entry name" value="Gate"/>
    <property type="match status" value="1"/>
</dbReference>
<keyword evidence="7" id="KW-0813">Transport</keyword>
<accession>A0AAN8FYP7</accession>
<feature type="transmembrane region" description="Helical" evidence="7">
    <location>
        <begin position="289"/>
        <end position="311"/>
    </location>
</feature>
<evidence type="ECO:0000256" key="5">
    <source>
        <dbReference type="ARBA" id="ARBA00022989"/>
    </source>
</evidence>
<evidence type="ECO:0000313" key="12">
    <source>
        <dbReference type="EMBL" id="KAK6166947.1"/>
    </source>
</evidence>
<evidence type="ECO:0000256" key="3">
    <source>
        <dbReference type="ARBA" id="ARBA00022475"/>
    </source>
</evidence>
<feature type="transmembrane region" description="Helical" evidence="7">
    <location>
        <begin position="323"/>
        <end position="346"/>
    </location>
</feature>
<evidence type="ECO:0000313" key="13">
    <source>
        <dbReference type="Proteomes" id="UP001347796"/>
    </source>
</evidence>
<feature type="transmembrane region" description="Helical" evidence="7">
    <location>
        <begin position="487"/>
        <end position="505"/>
    </location>
</feature>
<feature type="transmembrane region" description="Helical" evidence="7">
    <location>
        <begin position="104"/>
        <end position="126"/>
    </location>
</feature>
<evidence type="ECO:0000256" key="1">
    <source>
        <dbReference type="ARBA" id="ARBA00004651"/>
    </source>
</evidence>
<feature type="transmembrane region" description="Helical" evidence="7">
    <location>
        <begin position="207"/>
        <end position="223"/>
    </location>
</feature>
<keyword evidence="5 7" id="KW-1133">Transmembrane helix</keyword>
<feature type="domain" description="Nucleoside transporter/FeoB GTPase Gate" evidence="11">
    <location>
        <begin position="292"/>
        <end position="389"/>
    </location>
</feature>
<keyword evidence="13" id="KW-1185">Reference proteome</keyword>
<proteinExistence type="inferred from homology"/>
<dbReference type="Pfam" id="PF01773">
    <property type="entry name" value="Nucleos_tra2_N"/>
    <property type="match status" value="1"/>
</dbReference>
<evidence type="ECO:0000259" key="9">
    <source>
        <dbReference type="Pfam" id="PF01773"/>
    </source>
</evidence>
<dbReference type="PANTHER" id="PTHR10590">
    <property type="entry name" value="SODIUM/NUCLEOSIDE COTRANSPORTER"/>
    <property type="match status" value="1"/>
</dbReference>
<sequence length="659" mass="72264">MGDTSITKEPFMMSTPNDSAVDMGHMDDKTPGDSIDEIKHFKAAMKKVDGEDMTIEIDNMHSGLKSSETVTGDSGTSSFLSSVFKHGAKMEKFVTDNQSKVRKVMIVLFCFLYLAYFITALIFGATKDCVNTVPLICLTCIVSAFIGLRYLWTHFGEDVKVKCLRPCLESIENKKTKNVLKWLFILIVIVSFLSVIISTVINQPSNLISVAGFVFFVILLIFFSEHRSQIKWRPILGGFTLQFMFAVFILKWDFGYKIFHFLGQQVQVFLSYTDVGSRMVFGDKFMDHFFAMKVLPVIIFFSCFISVLYHLGIMQMIIGKIAFVMRLMLGTTAAESLCAAGNIFVGQTEAPILIRPFLEKMTKSELHAVMTGGFATIAGGVLAAYVSFGVPAEHLLCASVMNAPCALAVSKLLFPETEKSKISKKTHIDNQSSNYRNVLEAAAAGASASIGLVANIAANLIAFLALLAFVNAVFSWFGGFICFPDLSFEWICSYVFMPVAFLMGVEWKDARIVGELIGIKTFLNEFVAYEQLSQFINTRRDCADGIILSPKSEVIATYALCGFANLSSIGIQLGGLTPMAPNRASDLASVVLKALFGGIVACLITASIAGLLIVHVPDDMSSCIDMNSTTMVTNSSLLFNTTEPSNILYTILTNTTLPS</sequence>
<name>A0AAN8FYP7_PATCE</name>
<dbReference type="GO" id="GO:0005886">
    <property type="term" value="C:plasma membrane"/>
    <property type="evidence" value="ECO:0007669"/>
    <property type="project" value="UniProtKB-SubCell"/>
</dbReference>
<feature type="domain" description="Concentrative nucleoside transporter C-terminal" evidence="10">
    <location>
        <begin position="394"/>
        <end position="610"/>
    </location>
</feature>
<dbReference type="GO" id="GO:0005415">
    <property type="term" value="F:nucleoside:sodium symporter activity"/>
    <property type="evidence" value="ECO:0007669"/>
    <property type="project" value="TreeGrafter"/>
</dbReference>
<feature type="transmembrane region" description="Helical" evidence="7">
    <location>
        <begin position="594"/>
        <end position="616"/>
    </location>
</feature>
<dbReference type="Proteomes" id="UP001347796">
    <property type="component" value="Unassembled WGS sequence"/>
</dbReference>
<comment type="subcellular location">
    <subcellularLocation>
        <location evidence="1">Cell membrane</location>
        <topology evidence="1">Multi-pass membrane protein</topology>
    </subcellularLocation>
</comment>
<dbReference type="NCBIfam" id="TIGR00804">
    <property type="entry name" value="nupC"/>
    <property type="match status" value="1"/>
</dbReference>
<dbReference type="InterPro" id="IPR002668">
    <property type="entry name" value="CNT_N_dom"/>
</dbReference>
<protein>
    <recommendedName>
        <fullName evidence="7">Sodium/nucleoside cotransporter</fullName>
    </recommendedName>
</protein>
<dbReference type="EMBL" id="JAZGQO010000021">
    <property type="protein sequence ID" value="KAK6166947.1"/>
    <property type="molecule type" value="Genomic_DNA"/>
</dbReference>
<feature type="transmembrane region" description="Helical" evidence="7">
    <location>
        <begin position="555"/>
        <end position="574"/>
    </location>
</feature>
<feature type="transmembrane region" description="Helical" evidence="7">
    <location>
        <begin position="182"/>
        <end position="201"/>
    </location>
</feature>
<dbReference type="InterPro" id="IPR011657">
    <property type="entry name" value="CNT_C_dom"/>
</dbReference>
<feature type="region of interest" description="Disordered" evidence="8">
    <location>
        <begin position="1"/>
        <end position="28"/>
    </location>
</feature>
<evidence type="ECO:0000256" key="6">
    <source>
        <dbReference type="ARBA" id="ARBA00023136"/>
    </source>
</evidence>
<feature type="transmembrane region" description="Helical" evidence="7">
    <location>
        <begin position="460"/>
        <end position="481"/>
    </location>
</feature>
<comment type="similarity">
    <text evidence="2 7">Belongs to the concentrative nucleoside transporter (CNT) (TC 2.A.41) family.</text>
</comment>